<dbReference type="STRING" id="329884.A0A4U0XBC4"/>
<comment type="caution">
    <text evidence="3">The sequence shown here is derived from an EMBL/GenBank/DDBJ whole genome shotgun (WGS) entry which is preliminary data.</text>
</comment>
<feature type="compositionally biased region" description="Polar residues" evidence="1">
    <location>
        <begin position="341"/>
        <end position="353"/>
    </location>
</feature>
<evidence type="ECO:0000256" key="1">
    <source>
        <dbReference type="SAM" id="MobiDB-lite"/>
    </source>
</evidence>
<dbReference type="Pfam" id="PF16944">
    <property type="entry name" value="KCH"/>
    <property type="match status" value="1"/>
</dbReference>
<dbReference type="InterPro" id="IPR031606">
    <property type="entry name" value="Kch1/2"/>
</dbReference>
<feature type="compositionally biased region" description="Polar residues" evidence="1">
    <location>
        <begin position="465"/>
        <end position="483"/>
    </location>
</feature>
<name>A0A4U0XBC4_9PEZI</name>
<feature type="compositionally biased region" description="Low complexity" evidence="1">
    <location>
        <begin position="632"/>
        <end position="644"/>
    </location>
</feature>
<feature type="compositionally biased region" description="Low complexity" evidence="1">
    <location>
        <begin position="580"/>
        <end position="589"/>
    </location>
</feature>
<feature type="region of interest" description="Disordered" evidence="1">
    <location>
        <begin position="341"/>
        <end position="592"/>
    </location>
</feature>
<evidence type="ECO:0000313" key="4">
    <source>
        <dbReference type="Proteomes" id="UP000309340"/>
    </source>
</evidence>
<reference evidence="3 4" key="1">
    <citation type="submission" date="2017-03" db="EMBL/GenBank/DDBJ databases">
        <title>Genomes of endolithic fungi from Antarctica.</title>
        <authorList>
            <person name="Coleine C."/>
            <person name="Masonjones S."/>
            <person name="Stajich J.E."/>
        </authorList>
    </citation>
    <scope>NUCLEOTIDE SEQUENCE [LARGE SCALE GENOMIC DNA]</scope>
    <source>
        <strain evidence="3 4">CCFEE 5184</strain>
    </source>
</reference>
<dbReference type="OrthoDB" id="436496at2759"/>
<keyword evidence="2" id="KW-0472">Membrane</keyword>
<protein>
    <recommendedName>
        <fullName evidence="5">Pheromone-regulated membrane protein 6</fullName>
    </recommendedName>
</protein>
<feature type="region of interest" description="Disordered" evidence="1">
    <location>
        <begin position="630"/>
        <end position="661"/>
    </location>
</feature>
<sequence>MGCGSTREKGPPEHTQLFSFITLSDFRKTSTWTLLAYIWLWFMAIVAIAVYAVDTFTAVNLLAFDKWSGQVKPEVPFKYSKWIFAVCILLSWLLCFYEFFRAVRVIRRGGVAESYMDPLAVTLQSMRPQGWRRFLVFTELTKSKKGADYIAFFVYFAFDGAVRVILAEGPRQAVNAMTLYAVMKADLIPSHGQHSNVAQFFLNVKALAEKQEEQAVILFSMLFTLVIWVFSALSLLLATVFYITFLCHYIPQRDGRLSIYCRRKIDRRLEKIVEHKIKAAIQVEELKKQKAEKKAGLKRMKTGETLASRQPALIRQPTLPQLGNSPEMVKEDKLPEFQLARQNTSNTVSTLPQYESRPPTRNGLQRQPTLPEIATERPPMPSRMGTQESGWSQASYESDAPLLSNAGYAGQSGRGSPAPTMPPPAYASRQNSNASFGRPMPARTMTQGSQATQRSYTPMSRMDTMGSQQRPFSPMSSNGSMHSRPTPGQRFPVRSNTGFSFDTEPQSTVSPISPQDAYGRPTGPLSRQSTQDSFRTAPLNRQDSQASSFSRPAYGSKHSEQRSFSRPIPPSQRKPSQVSLAHAAPLAPLSKEPRLIATGDSYEMTQQAPYTISHAEPAGEGGYVAFNPAMHSASSTPAPQAPSAYLQPGPPRRNITVTGEPGAAHNYFGAVRDVPQRSATAPIDPRHTTGYGDIISDYGDSARNSISPPVASAQRHASSVYSVPDDHTLRRPSLPTEPVPSLAREYTTSPTAMVGTAGYGHASSVYSAEDGLRSPTGTRGPSPPVPPSALTRAHTDSWEASGANRF</sequence>
<gene>
    <name evidence="3" type="ORF">B0A55_07019</name>
</gene>
<proteinExistence type="predicted"/>
<feature type="transmembrane region" description="Helical" evidence="2">
    <location>
        <begin position="215"/>
        <end position="243"/>
    </location>
</feature>
<keyword evidence="2" id="KW-0812">Transmembrane</keyword>
<dbReference type="Proteomes" id="UP000309340">
    <property type="component" value="Unassembled WGS sequence"/>
</dbReference>
<dbReference type="AlphaFoldDB" id="A0A4U0XBC4"/>
<feature type="compositionally biased region" description="Polar residues" evidence="1">
    <location>
        <begin position="444"/>
        <end position="458"/>
    </location>
</feature>
<keyword evidence="2" id="KW-1133">Transmembrane helix</keyword>
<dbReference type="GO" id="GO:0015079">
    <property type="term" value="F:potassium ion transmembrane transporter activity"/>
    <property type="evidence" value="ECO:0007669"/>
    <property type="project" value="InterPro"/>
</dbReference>
<feature type="compositionally biased region" description="Polar residues" evidence="1">
    <location>
        <begin position="384"/>
        <end position="396"/>
    </location>
</feature>
<evidence type="ECO:0000256" key="2">
    <source>
        <dbReference type="SAM" id="Phobius"/>
    </source>
</evidence>
<accession>A0A4U0XBC4</accession>
<dbReference type="EMBL" id="NAJQ01000306">
    <property type="protein sequence ID" value="TKA72513.1"/>
    <property type="molecule type" value="Genomic_DNA"/>
</dbReference>
<feature type="transmembrane region" description="Helical" evidence="2">
    <location>
        <begin position="82"/>
        <end position="100"/>
    </location>
</feature>
<feature type="compositionally biased region" description="Polar residues" evidence="1">
    <location>
        <begin position="525"/>
        <end position="550"/>
    </location>
</feature>
<keyword evidence="4" id="KW-1185">Reference proteome</keyword>
<feature type="transmembrane region" description="Helical" evidence="2">
    <location>
        <begin position="34"/>
        <end position="53"/>
    </location>
</feature>
<dbReference type="PANTHER" id="PTHR36424:SF1">
    <property type="entry name" value="LOW AFFINITY K(+) TRANSPORTER 1-RELATED"/>
    <property type="match status" value="1"/>
</dbReference>
<organism evidence="3 4">
    <name type="scientific">Friedmanniomyces simplex</name>
    <dbReference type="NCBI Taxonomy" id="329884"/>
    <lineage>
        <taxon>Eukaryota</taxon>
        <taxon>Fungi</taxon>
        <taxon>Dikarya</taxon>
        <taxon>Ascomycota</taxon>
        <taxon>Pezizomycotina</taxon>
        <taxon>Dothideomycetes</taxon>
        <taxon>Dothideomycetidae</taxon>
        <taxon>Mycosphaerellales</taxon>
        <taxon>Teratosphaeriaceae</taxon>
        <taxon>Friedmanniomyces</taxon>
    </lineage>
</organism>
<dbReference type="GO" id="GO:0005886">
    <property type="term" value="C:plasma membrane"/>
    <property type="evidence" value="ECO:0007669"/>
    <property type="project" value="InterPro"/>
</dbReference>
<evidence type="ECO:0008006" key="5">
    <source>
        <dbReference type="Google" id="ProtNLM"/>
    </source>
</evidence>
<evidence type="ECO:0000313" key="3">
    <source>
        <dbReference type="EMBL" id="TKA72513.1"/>
    </source>
</evidence>
<dbReference type="PANTHER" id="PTHR36424">
    <property type="entry name" value="PHEROMONE-REGULATED MEMBRANE PROTEIN 6"/>
    <property type="match status" value="1"/>
</dbReference>
<feature type="region of interest" description="Disordered" evidence="1">
    <location>
        <begin position="700"/>
        <end position="806"/>
    </location>
</feature>
<feature type="compositionally biased region" description="Polar residues" evidence="1">
    <location>
        <begin position="494"/>
        <end position="513"/>
    </location>
</feature>